<gene>
    <name evidence="2" type="ORF">H9895_01840</name>
</gene>
<dbReference type="EMBL" id="DXHX01000027">
    <property type="protein sequence ID" value="HIV73803.1"/>
    <property type="molecule type" value="Genomic_DNA"/>
</dbReference>
<keyword evidence="1" id="KW-0472">Membrane</keyword>
<protein>
    <submittedName>
        <fullName evidence="2">DUF420 domain-containing protein</fullName>
    </submittedName>
</protein>
<evidence type="ECO:0000256" key="1">
    <source>
        <dbReference type="SAM" id="Phobius"/>
    </source>
</evidence>
<dbReference type="Pfam" id="PF04238">
    <property type="entry name" value="DUF420"/>
    <property type="match status" value="1"/>
</dbReference>
<keyword evidence="1" id="KW-0812">Transmembrane</keyword>
<proteinExistence type="predicted"/>
<sequence>SLFTLTKGLNMQVEKHKKIARWTMPIWLYVSLTGVLVYVLISPFY</sequence>
<keyword evidence="1" id="KW-1133">Transmembrane helix</keyword>
<name>A0A9D1PJT4_9BACI</name>
<organism evidence="2 3">
    <name type="scientific">Candidatus Pseudogracilibacillus intestinigallinarum</name>
    <dbReference type="NCBI Taxonomy" id="2838742"/>
    <lineage>
        <taxon>Bacteria</taxon>
        <taxon>Bacillati</taxon>
        <taxon>Bacillota</taxon>
        <taxon>Bacilli</taxon>
        <taxon>Bacillales</taxon>
        <taxon>Bacillaceae</taxon>
        <taxon>Pseudogracilibacillus</taxon>
    </lineage>
</organism>
<dbReference type="Proteomes" id="UP000823937">
    <property type="component" value="Unassembled WGS sequence"/>
</dbReference>
<feature type="non-terminal residue" evidence="2">
    <location>
        <position position="1"/>
    </location>
</feature>
<evidence type="ECO:0000313" key="2">
    <source>
        <dbReference type="EMBL" id="HIV73803.1"/>
    </source>
</evidence>
<dbReference type="PANTHER" id="PTHR37692:SF1">
    <property type="entry name" value="DUF420 DOMAIN-CONTAINING PROTEIN"/>
    <property type="match status" value="1"/>
</dbReference>
<feature type="transmembrane region" description="Helical" evidence="1">
    <location>
        <begin position="21"/>
        <end position="41"/>
    </location>
</feature>
<dbReference type="AlphaFoldDB" id="A0A9D1PJT4"/>
<dbReference type="PANTHER" id="PTHR37692">
    <property type="entry name" value="HYPOTHETICAL MEMBRANE SPANNING PROTEIN"/>
    <property type="match status" value="1"/>
</dbReference>
<dbReference type="InterPro" id="IPR007352">
    <property type="entry name" value="DUF420"/>
</dbReference>
<reference evidence="2" key="1">
    <citation type="journal article" date="2021" name="PeerJ">
        <title>Extensive microbial diversity within the chicken gut microbiome revealed by metagenomics and culture.</title>
        <authorList>
            <person name="Gilroy R."/>
            <person name="Ravi A."/>
            <person name="Getino M."/>
            <person name="Pursley I."/>
            <person name="Horton D.L."/>
            <person name="Alikhan N.F."/>
            <person name="Baker D."/>
            <person name="Gharbi K."/>
            <person name="Hall N."/>
            <person name="Watson M."/>
            <person name="Adriaenssens E.M."/>
            <person name="Foster-Nyarko E."/>
            <person name="Jarju S."/>
            <person name="Secka A."/>
            <person name="Antonio M."/>
            <person name="Oren A."/>
            <person name="Chaudhuri R.R."/>
            <person name="La Ragione R."/>
            <person name="Hildebrand F."/>
            <person name="Pallen M.J."/>
        </authorList>
    </citation>
    <scope>NUCLEOTIDE SEQUENCE</scope>
    <source>
        <strain evidence="2">CHK169-2315</strain>
    </source>
</reference>
<evidence type="ECO:0000313" key="3">
    <source>
        <dbReference type="Proteomes" id="UP000823937"/>
    </source>
</evidence>
<comment type="caution">
    <text evidence="2">The sequence shown here is derived from an EMBL/GenBank/DDBJ whole genome shotgun (WGS) entry which is preliminary data.</text>
</comment>
<reference evidence="2" key="2">
    <citation type="submission" date="2021-04" db="EMBL/GenBank/DDBJ databases">
        <authorList>
            <person name="Gilroy R."/>
        </authorList>
    </citation>
    <scope>NUCLEOTIDE SEQUENCE</scope>
    <source>
        <strain evidence="2">CHK169-2315</strain>
    </source>
</reference>
<accession>A0A9D1PJT4</accession>